<protein>
    <submittedName>
        <fullName evidence="2">(northern house mosquito) hypothetical protein</fullName>
    </submittedName>
</protein>
<feature type="compositionally biased region" description="Basic residues" evidence="1">
    <location>
        <begin position="40"/>
        <end position="50"/>
    </location>
</feature>
<sequence length="113" mass="12844">MSCHPVARCLRSAPATVRNRQSCRNQTTAFASPGPDQRMSTRRRSSRNKTSRQPPAFGPQPLPLRMLTSADSRLCATFRSMLWWWQIPCQDLHEPTCCLQSAQTYGDLHHCPC</sequence>
<proteinExistence type="predicted"/>
<accession>A0A8D8A3C2</accession>
<dbReference type="AlphaFoldDB" id="A0A8D8A3C2"/>
<feature type="compositionally biased region" description="Polar residues" evidence="1">
    <location>
        <begin position="20"/>
        <end position="30"/>
    </location>
</feature>
<evidence type="ECO:0000313" key="2">
    <source>
        <dbReference type="EMBL" id="CAG6448564.1"/>
    </source>
</evidence>
<evidence type="ECO:0000256" key="1">
    <source>
        <dbReference type="SAM" id="MobiDB-lite"/>
    </source>
</evidence>
<dbReference type="EMBL" id="HBUE01011369">
    <property type="protein sequence ID" value="CAG6448564.1"/>
    <property type="molecule type" value="Transcribed_RNA"/>
</dbReference>
<organism evidence="2">
    <name type="scientific">Culex pipiens</name>
    <name type="common">House mosquito</name>
    <dbReference type="NCBI Taxonomy" id="7175"/>
    <lineage>
        <taxon>Eukaryota</taxon>
        <taxon>Metazoa</taxon>
        <taxon>Ecdysozoa</taxon>
        <taxon>Arthropoda</taxon>
        <taxon>Hexapoda</taxon>
        <taxon>Insecta</taxon>
        <taxon>Pterygota</taxon>
        <taxon>Neoptera</taxon>
        <taxon>Endopterygota</taxon>
        <taxon>Diptera</taxon>
        <taxon>Nematocera</taxon>
        <taxon>Culicoidea</taxon>
        <taxon>Culicidae</taxon>
        <taxon>Culicinae</taxon>
        <taxon>Culicini</taxon>
        <taxon>Culex</taxon>
        <taxon>Culex</taxon>
    </lineage>
</organism>
<name>A0A8D8A3C2_CULPI</name>
<reference evidence="2" key="1">
    <citation type="submission" date="2021-05" db="EMBL/GenBank/DDBJ databases">
        <authorList>
            <person name="Alioto T."/>
            <person name="Alioto T."/>
            <person name="Gomez Garrido J."/>
        </authorList>
    </citation>
    <scope>NUCLEOTIDE SEQUENCE</scope>
</reference>
<feature type="region of interest" description="Disordered" evidence="1">
    <location>
        <begin position="20"/>
        <end position="64"/>
    </location>
</feature>